<dbReference type="InterPro" id="IPR025714">
    <property type="entry name" value="Methyltranfer_dom"/>
</dbReference>
<keyword evidence="1" id="KW-0862">Zinc</keyword>
<accession>A0A094Y1Z7</accession>
<evidence type="ECO:0000313" key="8">
    <source>
        <dbReference type="Proteomes" id="UP001179858"/>
    </source>
</evidence>
<protein>
    <submittedName>
        <fullName evidence="6">Methyltransferase domain-containing protein</fullName>
    </submittedName>
</protein>
<dbReference type="InterPro" id="IPR016718">
    <property type="entry name" value="rRNA_m1G-MeTrfase_A_prd"/>
</dbReference>
<organism evidence="6 8">
    <name type="scientific">Latilactobacillus sakei</name>
    <name type="common">Lactobacillus sakei</name>
    <dbReference type="NCBI Taxonomy" id="1599"/>
    <lineage>
        <taxon>Bacteria</taxon>
        <taxon>Bacillati</taxon>
        <taxon>Bacillota</taxon>
        <taxon>Bacilli</taxon>
        <taxon>Lactobacillales</taxon>
        <taxon>Lactobacillaceae</taxon>
        <taxon>Latilactobacillus</taxon>
    </lineage>
</organism>
<dbReference type="Pfam" id="PF13847">
    <property type="entry name" value="Methyltransf_31"/>
    <property type="match status" value="1"/>
</dbReference>
<evidence type="ECO:0000256" key="2">
    <source>
        <dbReference type="PIRSR" id="PIRSR018249-2"/>
    </source>
</evidence>
<dbReference type="GO" id="GO:0008168">
    <property type="term" value="F:methyltransferase activity"/>
    <property type="evidence" value="ECO:0007669"/>
    <property type="project" value="UniProtKB-KW"/>
</dbReference>
<dbReference type="InterPro" id="IPR048647">
    <property type="entry name" value="RlmA_N"/>
</dbReference>
<evidence type="ECO:0000313" key="5">
    <source>
        <dbReference type="EMBL" id="PKX80185.1"/>
    </source>
</evidence>
<dbReference type="GeneID" id="57133342"/>
<evidence type="ECO:0000256" key="1">
    <source>
        <dbReference type="PIRSR" id="PIRSR018249-1"/>
    </source>
</evidence>
<feature type="domain" description="23S rRNA (guanine(745)-N(1))-methyltransferase N-terminal" evidence="4">
    <location>
        <begin position="18"/>
        <end position="60"/>
    </location>
</feature>
<dbReference type="AlphaFoldDB" id="A0A094Y1Z7"/>
<feature type="binding site" evidence="2">
    <location>
        <position position="189"/>
    </location>
    <ligand>
        <name>S-adenosyl-L-methionine</name>
        <dbReference type="ChEBI" id="CHEBI:59789"/>
    </ligand>
</feature>
<keyword evidence="6" id="KW-0808">Transferase</keyword>
<dbReference type="Proteomes" id="UP000234349">
    <property type="component" value="Unassembled WGS sequence"/>
</dbReference>
<evidence type="ECO:0000313" key="6">
    <source>
        <dbReference type="EMBL" id="WGI19655.1"/>
    </source>
</evidence>
<evidence type="ECO:0000259" key="4">
    <source>
        <dbReference type="Pfam" id="PF21302"/>
    </source>
</evidence>
<sequence length="278" mass="31208">MKKIDLAQQFLQANLSALQCPICQGAFATISDHQLVCEAGHSFDLAKNGTLYFLPKQMKSEYTKEMLSHRRAFLQAGFFKPFLDEIAKQLTANSRILDVGCGEGTPVYQLAQQVPAQYIGFDISKPAIQLASDYNQEGWFCVADLARMPFADQSLDTVLNIFSPSQYQEFKRVLKPDGQLIKVIPNAGYLHELRELLYQGQEKESYDHGPVLDLFEQHFPGYQEIQVQQKMTLTPETLADLVEMTPLTWTATEAQLQAITLAALPEISLDVTVLVGKQ</sequence>
<evidence type="ECO:0000313" key="7">
    <source>
        <dbReference type="Proteomes" id="UP000234349"/>
    </source>
</evidence>
<dbReference type="InterPro" id="IPR029063">
    <property type="entry name" value="SAM-dependent_MTases_sf"/>
</dbReference>
<dbReference type="CDD" id="cd02440">
    <property type="entry name" value="AdoMet_MTases"/>
    <property type="match status" value="1"/>
</dbReference>
<dbReference type="EMBL" id="CP122959">
    <property type="protein sequence ID" value="WGI19655.1"/>
    <property type="molecule type" value="Genomic_DNA"/>
</dbReference>
<gene>
    <name evidence="5" type="ORF">CUR37_00410</name>
    <name evidence="6" type="ORF">QBD03_02805</name>
</gene>
<dbReference type="RefSeq" id="WP_016264719.1">
    <property type="nucleotide sequence ID" value="NZ_BJLN01000009.1"/>
</dbReference>
<feature type="binding site" evidence="1">
    <location>
        <position position="41"/>
    </location>
    <ligand>
        <name>Zn(2+)</name>
        <dbReference type="ChEBI" id="CHEBI:29105"/>
    </ligand>
</feature>
<keyword evidence="2" id="KW-0949">S-adenosyl-L-methionine</keyword>
<dbReference type="Proteomes" id="UP001179858">
    <property type="component" value="Chromosome"/>
</dbReference>
<feature type="binding site" evidence="2">
    <location>
        <position position="79"/>
    </location>
    <ligand>
        <name>S-adenosyl-L-methionine</name>
        <dbReference type="ChEBI" id="CHEBI:59789"/>
    </ligand>
</feature>
<dbReference type="PANTHER" id="PTHR43460">
    <property type="entry name" value="METHYLTRANSFERASE"/>
    <property type="match status" value="1"/>
</dbReference>
<keyword evidence="1" id="KW-0479">Metal-binding</keyword>
<proteinExistence type="predicted"/>
<feature type="domain" description="Methyltransferase" evidence="3">
    <location>
        <begin position="91"/>
        <end position="202"/>
    </location>
</feature>
<feature type="binding site" evidence="2">
    <location>
        <begin position="103"/>
        <end position="104"/>
    </location>
    <ligand>
        <name>S-adenosyl-L-methionine</name>
        <dbReference type="ChEBI" id="CHEBI:59789"/>
    </ligand>
</feature>
<feature type="binding site" evidence="1">
    <location>
        <position position="20"/>
    </location>
    <ligand>
        <name>Zn(2+)</name>
        <dbReference type="ChEBI" id="CHEBI:29105"/>
    </ligand>
</feature>
<reference evidence="6" key="2">
    <citation type="submission" date="2023-04" db="EMBL/GenBank/DDBJ databases">
        <title>Novel strain of Lactilactobacillus sakei and use thereof.</title>
        <authorList>
            <person name="Kim S.Y."/>
        </authorList>
    </citation>
    <scope>NUCLEOTIDE SEQUENCE</scope>
    <source>
        <strain evidence="6">HUP1</strain>
    </source>
</reference>
<reference evidence="5 7" key="1">
    <citation type="submission" date="2016-09" db="EMBL/GenBank/DDBJ databases">
        <authorList>
            <person name="Inglin R.C."/>
        </authorList>
    </citation>
    <scope>NUCLEOTIDE SEQUENCE [LARGE SCALE GENOMIC DNA]</scope>
    <source>
        <strain evidence="5 7">RI-517</strain>
    </source>
</reference>
<dbReference type="InterPro" id="IPR052939">
    <property type="entry name" value="23S_rRNA_MeTrnsfrase_RlmA"/>
</dbReference>
<dbReference type="PIRSF" id="PIRSF018249">
    <property type="entry name" value="MyrA_prd"/>
    <property type="match status" value="1"/>
</dbReference>
<dbReference type="SUPFAM" id="SSF53335">
    <property type="entry name" value="S-adenosyl-L-methionine-dependent methyltransferases"/>
    <property type="match status" value="1"/>
</dbReference>
<evidence type="ECO:0000259" key="3">
    <source>
        <dbReference type="Pfam" id="PF13847"/>
    </source>
</evidence>
<feature type="binding site" evidence="1">
    <location>
        <position position="37"/>
    </location>
    <ligand>
        <name>Zn(2+)</name>
        <dbReference type="ChEBI" id="CHEBI:29105"/>
    </ligand>
</feature>
<dbReference type="Pfam" id="PF21302">
    <property type="entry name" value="Zn_ribbon_RlmA"/>
    <property type="match status" value="1"/>
</dbReference>
<dbReference type="EMBL" id="MKGH01000001">
    <property type="protein sequence ID" value="PKX80185.1"/>
    <property type="molecule type" value="Genomic_DNA"/>
</dbReference>
<dbReference type="GO" id="GO:0032259">
    <property type="term" value="P:methylation"/>
    <property type="evidence" value="ECO:0007669"/>
    <property type="project" value="UniProtKB-KW"/>
</dbReference>
<dbReference type="Gene3D" id="3.40.50.150">
    <property type="entry name" value="Vaccinia Virus protein VP39"/>
    <property type="match status" value="1"/>
</dbReference>
<keyword evidence="6" id="KW-0489">Methyltransferase</keyword>
<name>A0A094Y1Z7_LATSK</name>
<dbReference type="PANTHER" id="PTHR43460:SF1">
    <property type="entry name" value="METHYLTRANSFERASE TYPE 11 DOMAIN-CONTAINING PROTEIN"/>
    <property type="match status" value="1"/>
</dbReference>
<feature type="binding site" evidence="1">
    <location>
        <position position="23"/>
    </location>
    <ligand>
        <name>Zn(2+)</name>
        <dbReference type="ChEBI" id="CHEBI:29105"/>
    </ligand>
</feature>
<dbReference type="GO" id="GO:0046872">
    <property type="term" value="F:metal ion binding"/>
    <property type="evidence" value="ECO:0007669"/>
    <property type="project" value="UniProtKB-KW"/>
</dbReference>